<dbReference type="EMBL" id="CP011853">
    <property type="protein sequence ID" value="ALG83589.1"/>
    <property type="molecule type" value="Genomic_DNA"/>
</dbReference>
<dbReference type="Proteomes" id="UP000063789">
    <property type="component" value="Chromosome"/>
</dbReference>
<feature type="domain" description="Coenzyme Q-binding protein COQ10 START" evidence="1">
    <location>
        <begin position="12"/>
        <end position="134"/>
    </location>
</feature>
<reference evidence="2 3" key="2">
    <citation type="journal article" date="2017" name="Int. J. Syst. Evol. Microbiol.">
        <title>Gordonia phthalatica sp. nov., a di-n-butyl phthalate-degrading bacterium isolated from activated sludge.</title>
        <authorList>
            <person name="Jin D."/>
            <person name="Kong X."/>
            <person name="Jia M."/>
            <person name="Yu X."/>
            <person name="Wang X."/>
            <person name="Zhuang X."/>
            <person name="Deng Y."/>
            <person name="Bai Z."/>
        </authorList>
    </citation>
    <scope>NUCLEOTIDE SEQUENCE [LARGE SCALE GENOMIC DNA]</scope>
    <source>
        <strain evidence="2 3">QH-11</strain>
    </source>
</reference>
<evidence type="ECO:0000259" key="1">
    <source>
        <dbReference type="Pfam" id="PF03364"/>
    </source>
</evidence>
<organism evidence="2 3">
    <name type="scientific">Gordonia phthalatica</name>
    <dbReference type="NCBI Taxonomy" id="1136941"/>
    <lineage>
        <taxon>Bacteria</taxon>
        <taxon>Bacillati</taxon>
        <taxon>Actinomycetota</taxon>
        <taxon>Actinomycetes</taxon>
        <taxon>Mycobacteriales</taxon>
        <taxon>Gordoniaceae</taxon>
        <taxon>Gordonia</taxon>
    </lineage>
</organism>
<proteinExistence type="predicted"/>
<dbReference type="SUPFAM" id="SSF55961">
    <property type="entry name" value="Bet v1-like"/>
    <property type="match status" value="1"/>
</dbReference>
<dbReference type="RefSeq" id="WP_062391543.1">
    <property type="nucleotide sequence ID" value="NZ_CP011853.1"/>
</dbReference>
<dbReference type="Pfam" id="PF03364">
    <property type="entry name" value="Polyketide_cyc"/>
    <property type="match status" value="1"/>
</dbReference>
<keyword evidence="3" id="KW-1185">Reference proteome</keyword>
<dbReference type="STRING" id="1136941.ACH46_02520"/>
<dbReference type="CDD" id="cd07819">
    <property type="entry name" value="SRPBCC_2"/>
    <property type="match status" value="1"/>
</dbReference>
<evidence type="ECO:0000313" key="3">
    <source>
        <dbReference type="Proteomes" id="UP000063789"/>
    </source>
</evidence>
<name>A0A0N9MZJ8_9ACTN</name>
<dbReference type="AlphaFoldDB" id="A0A0N9MZJ8"/>
<gene>
    <name evidence="2" type="ORF">ACH46_02520</name>
</gene>
<evidence type="ECO:0000313" key="2">
    <source>
        <dbReference type="EMBL" id="ALG83589.1"/>
    </source>
</evidence>
<dbReference type="Gene3D" id="3.30.530.20">
    <property type="match status" value="1"/>
</dbReference>
<sequence length="144" mass="15669">MAVSASTEFDLNAPASLVMEILLDVESLPEWSGPHKSAKILTTDADGRPDRVELSVSAVGMTDNQTLDYTWTDTTCAWTLVESSQLSEQSGVYTLTDNGATTHVKFDLSVELKIKLPGLLVKRAQKIAVDTAKKGLTDEVKRRS</sequence>
<dbReference type="PATRIC" id="fig|1136941.3.peg.505"/>
<reference evidence="3" key="1">
    <citation type="submission" date="2015-06" db="EMBL/GenBank/DDBJ databases">
        <title>Complete genome sequence and metabolic analysis of phthalate degradation pathway in Gordonia sp. QH-11.</title>
        <authorList>
            <person name="Jin D."/>
            <person name="Kong X."/>
            <person name="Bai Z."/>
        </authorList>
    </citation>
    <scope>NUCLEOTIDE SEQUENCE [LARGE SCALE GENOMIC DNA]</scope>
    <source>
        <strain evidence="3">QH-11</strain>
    </source>
</reference>
<dbReference type="KEGG" id="goq:ACH46_02520"/>
<dbReference type="InterPro" id="IPR005031">
    <property type="entry name" value="COQ10_START"/>
</dbReference>
<accession>A0A0N9MZJ8</accession>
<dbReference type="PANTHER" id="PTHR39683:SF4">
    <property type="entry name" value="COENZYME Q-BINDING PROTEIN COQ10 START DOMAIN-CONTAINING PROTEIN"/>
    <property type="match status" value="1"/>
</dbReference>
<protein>
    <submittedName>
        <fullName evidence="2">Cyclase</fullName>
    </submittedName>
</protein>
<dbReference type="InterPro" id="IPR023393">
    <property type="entry name" value="START-like_dom_sf"/>
</dbReference>
<dbReference type="OrthoDB" id="4730534at2"/>
<dbReference type="PANTHER" id="PTHR39683">
    <property type="entry name" value="CONSERVED PROTEIN TB16.3"/>
    <property type="match status" value="1"/>
</dbReference>